<dbReference type="Proteomes" id="UP000092445">
    <property type="component" value="Unassembled WGS sequence"/>
</dbReference>
<accession>A0A1A9ZKW9</accession>
<dbReference type="EnsemblMetazoa" id="GPAI017869-RA">
    <property type="protein sequence ID" value="GPAI017869-PA"/>
    <property type="gene ID" value="GPAI017869"/>
</dbReference>
<reference evidence="2" key="1">
    <citation type="submission" date="2014-03" db="EMBL/GenBank/DDBJ databases">
        <authorList>
            <person name="Aksoy S."/>
            <person name="Warren W."/>
            <person name="Wilson R.K."/>
        </authorList>
    </citation>
    <scope>NUCLEOTIDE SEQUENCE [LARGE SCALE GENOMIC DNA]</scope>
    <source>
        <strain evidence="2">IAEA</strain>
    </source>
</reference>
<keyword evidence="2" id="KW-1185">Reference proteome</keyword>
<proteinExistence type="predicted"/>
<name>A0A1A9ZKW9_GLOPL</name>
<reference evidence="1" key="2">
    <citation type="submission" date="2020-05" db="UniProtKB">
        <authorList>
            <consortium name="EnsemblMetazoa"/>
        </authorList>
    </citation>
    <scope>IDENTIFICATION</scope>
    <source>
        <strain evidence="1">IAEA</strain>
    </source>
</reference>
<dbReference type="STRING" id="7398.A0A1A9ZKW9"/>
<dbReference type="AlphaFoldDB" id="A0A1A9ZKW9"/>
<evidence type="ECO:0000313" key="1">
    <source>
        <dbReference type="EnsemblMetazoa" id="GPAI017869-PA"/>
    </source>
</evidence>
<evidence type="ECO:0000313" key="2">
    <source>
        <dbReference type="Proteomes" id="UP000092445"/>
    </source>
</evidence>
<dbReference type="VEuPathDB" id="VectorBase:GPAI017869"/>
<organism evidence="1 2">
    <name type="scientific">Glossina pallidipes</name>
    <name type="common">Tsetse fly</name>
    <dbReference type="NCBI Taxonomy" id="7398"/>
    <lineage>
        <taxon>Eukaryota</taxon>
        <taxon>Metazoa</taxon>
        <taxon>Ecdysozoa</taxon>
        <taxon>Arthropoda</taxon>
        <taxon>Hexapoda</taxon>
        <taxon>Insecta</taxon>
        <taxon>Pterygota</taxon>
        <taxon>Neoptera</taxon>
        <taxon>Endopterygota</taxon>
        <taxon>Diptera</taxon>
        <taxon>Brachycera</taxon>
        <taxon>Muscomorpha</taxon>
        <taxon>Hippoboscoidea</taxon>
        <taxon>Glossinidae</taxon>
        <taxon>Glossina</taxon>
    </lineage>
</organism>
<protein>
    <submittedName>
        <fullName evidence="1">Uncharacterized protein</fullName>
    </submittedName>
</protein>
<sequence>MSPLFQGNLNLKAKTIVTTSLIQPLDQGVIAAFKKALRYIFEKHENDPTTLTKVWKKFSTLACINQAASTIAEINQPTLNACLKAAWSECVINRSVAENTSILTTEIATATERHRRVYKFQWKRSRGNDELPDSSQH</sequence>